<dbReference type="Proteomes" id="UP000525078">
    <property type="component" value="Unassembled WGS sequence"/>
</dbReference>
<protein>
    <submittedName>
        <fullName evidence="2">Uncharacterized protein</fullName>
    </submittedName>
</protein>
<gene>
    <name evidence="2" type="ORF">F8388_004175</name>
</gene>
<feature type="transmembrane region" description="Helical" evidence="1">
    <location>
        <begin position="77"/>
        <end position="96"/>
    </location>
</feature>
<keyword evidence="1" id="KW-0472">Membrane</keyword>
<dbReference type="EMBL" id="JAATIP010000284">
    <property type="protein sequence ID" value="KAF4354163.1"/>
    <property type="molecule type" value="Genomic_DNA"/>
</dbReference>
<keyword evidence="1" id="KW-0812">Transmembrane</keyword>
<accession>A0A7J6E6T2</accession>
<sequence length="101" mass="11389">TKRRKEEDEDEDEYEGFELGFGEKMSFLKGEPLIRKLALVSKYAVLPGAMIAALVYSPPDFVSVNVYGSYKIKIFPLRAILTKLVMDVRVLVLYVISLSGL</sequence>
<feature type="transmembrane region" description="Helical" evidence="1">
    <location>
        <begin position="37"/>
        <end position="57"/>
    </location>
</feature>
<reference evidence="2 3" key="1">
    <citation type="journal article" date="2020" name="bioRxiv">
        <title>Sequence and annotation of 42 cannabis genomes reveals extensive copy number variation in cannabinoid synthesis and pathogen resistance genes.</title>
        <authorList>
            <person name="Mckernan K.J."/>
            <person name="Helbert Y."/>
            <person name="Kane L.T."/>
            <person name="Ebling H."/>
            <person name="Zhang L."/>
            <person name="Liu B."/>
            <person name="Eaton Z."/>
            <person name="Mclaughlin S."/>
            <person name="Kingan S."/>
            <person name="Baybayan P."/>
            <person name="Concepcion G."/>
            <person name="Jordan M."/>
            <person name="Riva A."/>
            <person name="Barbazuk W."/>
            <person name="Harkins T."/>
        </authorList>
    </citation>
    <scope>NUCLEOTIDE SEQUENCE [LARGE SCALE GENOMIC DNA]</scope>
    <source>
        <strain evidence="3">cv. Jamaican Lion 4</strain>
        <tissue evidence="2">Leaf</tissue>
    </source>
</reference>
<evidence type="ECO:0000313" key="2">
    <source>
        <dbReference type="EMBL" id="KAF4354163.1"/>
    </source>
</evidence>
<dbReference type="AlphaFoldDB" id="A0A7J6E6T2"/>
<proteinExistence type="predicted"/>
<comment type="caution">
    <text evidence="2">The sequence shown here is derived from an EMBL/GenBank/DDBJ whole genome shotgun (WGS) entry which is preliminary data.</text>
</comment>
<organism evidence="2 3">
    <name type="scientific">Cannabis sativa</name>
    <name type="common">Hemp</name>
    <name type="synonym">Marijuana</name>
    <dbReference type="NCBI Taxonomy" id="3483"/>
    <lineage>
        <taxon>Eukaryota</taxon>
        <taxon>Viridiplantae</taxon>
        <taxon>Streptophyta</taxon>
        <taxon>Embryophyta</taxon>
        <taxon>Tracheophyta</taxon>
        <taxon>Spermatophyta</taxon>
        <taxon>Magnoliopsida</taxon>
        <taxon>eudicotyledons</taxon>
        <taxon>Gunneridae</taxon>
        <taxon>Pentapetalae</taxon>
        <taxon>rosids</taxon>
        <taxon>fabids</taxon>
        <taxon>Rosales</taxon>
        <taxon>Cannabaceae</taxon>
        <taxon>Cannabis</taxon>
    </lineage>
</organism>
<evidence type="ECO:0000313" key="3">
    <source>
        <dbReference type="Proteomes" id="UP000525078"/>
    </source>
</evidence>
<evidence type="ECO:0000256" key="1">
    <source>
        <dbReference type="SAM" id="Phobius"/>
    </source>
</evidence>
<feature type="non-terminal residue" evidence="2">
    <location>
        <position position="1"/>
    </location>
</feature>
<name>A0A7J6E6T2_CANSA</name>
<keyword evidence="1" id="KW-1133">Transmembrane helix</keyword>